<organism evidence="2 3">
    <name type="scientific">Pseudoalteromonas neustonica</name>
    <dbReference type="NCBI Taxonomy" id="1840331"/>
    <lineage>
        <taxon>Bacteria</taxon>
        <taxon>Pseudomonadati</taxon>
        <taxon>Pseudomonadota</taxon>
        <taxon>Gammaproteobacteria</taxon>
        <taxon>Alteromonadales</taxon>
        <taxon>Pseudoalteromonadaceae</taxon>
        <taxon>Pseudoalteromonas</taxon>
    </lineage>
</organism>
<dbReference type="EMBL" id="JBBMQU010000012">
    <property type="protein sequence ID" value="MEM5550823.1"/>
    <property type="molecule type" value="Genomic_DNA"/>
</dbReference>
<accession>A0ABU9U1A7</accession>
<feature type="signal peptide" evidence="1">
    <location>
        <begin position="1"/>
        <end position="25"/>
    </location>
</feature>
<evidence type="ECO:0000313" key="3">
    <source>
        <dbReference type="Proteomes" id="UP001388366"/>
    </source>
</evidence>
<proteinExistence type="predicted"/>
<evidence type="ECO:0000256" key="1">
    <source>
        <dbReference type="SAM" id="SignalP"/>
    </source>
</evidence>
<keyword evidence="1" id="KW-0732">Signal</keyword>
<dbReference type="RefSeq" id="WP_342883767.1">
    <property type="nucleotide sequence ID" value="NZ_JBBMQU010000012.1"/>
</dbReference>
<reference evidence="2 3" key="1">
    <citation type="submission" date="2024-03" db="EMBL/GenBank/DDBJ databases">
        <title>Community enrichment and isolation of bacterial strains for fucoidan degradation.</title>
        <authorList>
            <person name="Sichert A."/>
        </authorList>
    </citation>
    <scope>NUCLEOTIDE SEQUENCE [LARGE SCALE GENOMIC DNA]</scope>
    <source>
        <strain evidence="2 3">AS81</strain>
    </source>
</reference>
<evidence type="ECO:0000313" key="2">
    <source>
        <dbReference type="EMBL" id="MEM5550823.1"/>
    </source>
</evidence>
<sequence length="319" mass="36925">MINNIKWLFFTALIFLLSMPFSVSALRDDVAISEAIKNFKTTDNNVVIYIRDDVYHDYMRFLNGRKVQDINDFSGQFIRRDVVDMIIAQQALLLGGFNKQFSYQIGKVNFRNTKLLEQGELLLSFDSYWSQDANALSDKVFISDPVIRKGEYFSGVFTSPSNRKVFEIKHLSDFSQLTSVSTPRWRTDWDTLSALPLKSLTREDEWLSQVRMVSMQWIDFMLMPLMPEINNHYILENINLKAVPKVLMLLDDSRHYVVSKLHPDGKRAYKSLQQGLQLLRQQGLIEKAYRQAGFIPDLTDKLIINLPVSHKPAQSSSLK</sequence>
<protein>
    <submittedName>
        <fullName evidence="2">Uncharacterized protein</fullName>
    </submittedName>
</protein>
<keyword evidence="3" id="KW-1185">Reference proteome</keyword>
<feature type="chain" id="PRO_5046710044" evidence="1">
    <location>
        <begin position="26"/>
        <end position="319"/>
    </location>
</feature>
<dbReference type="Proteomes" id="UP001388366">
    <property type="component" value="Unassembled WGS sequence"/>
</dbReference>
<gene>
    <name evidence="2" type="ORF">WNY63_08785</name>
</gene>
<name>A0ABU9U1A7_9GAMM</name>
<comment type="caution">
    <text evidence="2">The sequence shown here is derived from an EMBL/GenBank/DDBJ whole genome shotgun (WGS) entry which is preliminary data.</text>
</comment>